<dbReference type="AlphaFoldDB" id="M5UDT2"/>
<reference evidence="1 2" key="1">
    <citation type="journal article" date="2013" name="Mar. Genomics">
        <title>Expression of sulfatases in Rhodopirellula baltica and the diversity of sulfatases in the genus Rhodopirellula.</title>
        <authorList>
            <person name="Wegner C.E."/>
            <person name="Richter-Heitmann T."/>
            <person name="Klindworth A."/>
            <person name="Klockow C."/>
            <person name="Richter M."/>
            <person name="Achstetter T."/>
            <person name="Glockner F.O."/>
            <person name="Harder J."/>
        </authorList>
    </citation>
    <scope>NUCLEOTIDE SEQUENCE [LARGE SCALE GENOMIC DNA]</scope>
    <source>
        <strain evidence="1 2">SM41</strain>
    </source>
</reference>
<gene>
    <name evidence="1" type="ORF">RSSM_02553</name>
</gene>
<sequence length="246" mass="28453">MSLLVSLDCDFEDYDRLSKQFVSAESWNCLNDAQKQLYLTIRHEQDHHRLLNSTVVGSFLWLLDQIVYRDIVYLTGRVHQVDIYSPPFHLVLADDTKREFVISELGPTIGKVLDDTFEQLERLLVIREVLVGRRSYLTYRELLCGDFAEQFNAALAYMALRLGVEDPPQFRCRNPRELVFAEGERYNVRDMVECHAINMEIGAAQHHNDQGQIRRLLERTEAGSHANLFSTLQSSFPFDNLCGHST</sequence>
<name>M5UDT2_9BACT</name>
<keyword evidence="2" id="KW-1185">Reference proteome</keyword>
<organism evidence="1 2">
    <name type="scientific">Rhodopirellula sallentina SM41</name>
    <dbReference type="NCBI Taxonomy" id="1263870"/>
    <lineage>
        <taxon>Bacteria</taxon>
        <taxon>Pseudomonadati</taxon>
        <taxon>Planctomycetota</taxon>
        <taxon>Planctomycetia</taxon>
        <taxon>Pirellulales</taxon>
        <taxon>Pirellulaceae</taxon>
        <taxon>Rhodopirellula</taxon>
    </lineage>
</organism>
<evidence type="ECO:0000313" key="1">
    <source>
        <dbReference type="EMBL" id="EMI56016.1"/>
    </source>
</evidence>
<accession>M5UDT2</accession>
<dbReference type="Proteomes" id="UP000011885">
    <property type="component" value="Unassembled WGS sequence"/>
</dbReference>
<evidence type="ECO:0000313" key="2">
    <source>
        <dbReference type="Proteomes" id="UP000011885"/>
    </source>
</evidence>
<dbReference type="EMBL" id="ANOH01000179">
    <property type="protein sequence ID" value="EMI56016.1"/>
    <property type="molecule type" value="Genomic_DNA"/>
</dbReference>
<comment type="caution">
    <text evidence="1">The sequence shown here is derived from an EMBL/GenBank/DDBJ whole genome shotgun (WGS) entry which is preliminary data.</text>
</comment>
<feature type="non-terminal residue" evidence="1">
    <location>
        <position position="246"/>
    </location>
</feature>
<dbReference type="RefSeq" id="WP_008678424.1">
    <property type="nucleotide sequence ID" value="NZ_ANOH01000179.1"/>
</dbReference>
<protein>
    <submittedName>
        <fullName evidence="1">Uncharacterized protein</fullName>
    </submittedName>
</protein>
<proteinExistence type="predicted"/>